<evidence type="ECO:0000313" key="1">
    <source>
        <dbReference type="EMBL" id="QQG35171.1"/>
    </source>
</evidence>
<reference evidence="1 2" key="1">
    <citation type="submission" date="2020-07" db="EMBL/GenBank/DDBJ databases">
        <title>Huge and variable diversity of episymbiotic CPR bacteria and DPANN archaea in groundwater ecosystems.</title>
        <authorList>
            <person name="He C.Y."/>
            <person name="Keren R."/>
            <person name="Whittaker M."/>
            <person name="Farag I.F."/>
            <person name="Doudna J."/>
            <person name="Cate J.H.D."/>
            <person name="Banfield J.F."/>
        </authorList>
    </citation>
    <scope>NUCLEOTIDE SEQUENCE [LARGE SCALE GENOMIC DNA]</scope>
    <source>
        <strain evidence="1">NC_groundwater_70_Ag_B-0.1um_54_66</strain>
    </source>
</reference>
<gene>
    <name evidence="1" type="ORF">HYS17_06250</name>
</gene>
<accession>A0A7T5R0F3</accession>
<dbReference type="GO" id="GO:0004519">
    <property type="term" value="F:endonuclease activity"/>
    <property type="evidence" value="ECO:0007669"/>
    <property type="project" value="UniProtKB-KW"/>
</dbReference>
<evidence type="ECO:0000313" key="2">
    <source>
        <dbReference type="Proteomes" id="UP000595362"/>
    </source>
</evidence>
<keyword evidence="1" id="KW-0378">Hydrolase</keyword>
<keyword evidence="1" id="KW-0540">Nuclease</keyword>
<proteinExistence type="predicted"/>
<protein>
    <submittedName>
        <fullName evidence="1">Endonuclease</fullName>
    </submittedName>
</protein>
<dbReference type="AlphaFoldDB" id="A0A7T5R0F3"/>
<dbReference type="EMBL" id="CP066681">
    <property type="protein sequence ID" value="QQG35171.1"/>
    <property type="molecule type" value="Genomic_DNA"/>
</dbReference>
<keyword evidence="1" id="KW-0255">Endonuclease</keyword>
<dbReference type="Proteomes" id="UP000595362">
    <property type="component" value="Chromosome"/>
</dbReference>
<name>A0A7T5R0F3_9BACT</name>
<organism evidence="1 2">
    <name type="scientific">Micavibrio aeruginosavorus</name>
    <dbReference type="NCBI Taxonomy" id="349221"/>
    <lineage>
        <taxon>Bacteria</taxon>
        <taxon>Pseudomonadati</taxon>
        <taxon>Bdellovibrionota</taxon>
        <taxon>Bdellovibrionia</taxon>
        <taxon>Bdellovibrionales</taxon>
        <taxon>Pseudobdellovibrionaceae</taxon>
        <taxon>Micavibrio</taxon>
    </lineage>
</organism>
<sequence length="266" mass="30310">MAKNEGISTNRYSAIIESVFFDHWKKGVTEFEFVRDEIEVAASKLRIELPKNLGDLIYSFRFRVALPEAIRNTQPEGLEWVIEGAGKARYRFRLSKITRILPSETLVSIAIPDATPELIRAYALDDEQALLAIVRYNRLIDTFLGLTTYSLQNHLRTTVKSIGQIEIDELYIGLDKRGCHYVIPVQAKGGKDQIGVVQIAQDLAFSAEKLPEMRCRPIAAQFMADGVIALFELTLEDEQVKVVEERHYRLIPAKDLNPQAIRDYRD</sequence>